<sequence length="796" mass="86813">MTSQSATDDEDDVFMEPQRSHSRRRAQADPKELEAGLSQEHPFALRLSATADLGEVALNHEGRYEPQEMADGLADLSTIPTQQDEAAGTTPSPLVEKKSMRSRLFGWPRRYGAQPTPDSKQDDVKQGHEKASTDYEEQDNRPAKPSDYTTEALDLMRTFTSYKPPQYSRTKSEPRAPADDDSDPPLDYKPSVFGLLLGSKLSELQHDNNQLSDQFTGQPNRNEPPAVRKPGVVGAHHQRYPSAPVSGTVTPNKKRRWYHDTDQTTSTTSLLAHAGMSTSGLALPLSTAGLPRPVTARPNSPGLISTAVDRLKHGGVRTRNKPDPNIRDSVVAQVADIIACQKYLTKLCDALMKYGAPTHRLEECLGASARALSIDAEFMYMPGAMMCTFMDRTIHSSTVEVVRRQEALDLGRLKDAFNVYKCVIHGKLTAEEAITELDEIERRPDLHSVWFRIFVFGLSSVIVGPFSFNSRPIDFAPSFVLGCALGYMQLKIIPKSRQFTNVAEVTACVLAAFICRGLGSIKSSTGGALFCFSATAQSSISMILPGFLVLNSALELQSHHVVSGSVRMVYAIIYVLFLGFGLLVGTAIFGLIKRDATDDVTCSVPDWFSPASGRYKLIYTRFIWVPAYACCVAIIYRAKWRQLPVMAFIATCGYQAYFWLSTVLSSNLQVANAVGAFVIGCLANLYSRIFHGMAAAAMLPAIYCLVPGGLAAAGSLVAGINSSNQIFGNSSSISIINNGTQGFLAAQNNPNEVYSGTIYNVGYGMVQIAIGISVGLYLSALVVYPYGKRRSGLFSF</sequence>
<reference evidence="1" key="1">
    <citation type="submission" date="2022-10" db="EMBL/GenBank/DDBJ databases">
        <title>Culturing micro-colonial fungi from biological soil crusts in the Mojave desert and describing Neophaeococcomyces mojavensis, and introducing the new genera and species Taxawa tesnikishii.</title>
        <authorList>
            <person name="Kurbessoian T."/>
            <person name="Stajich J.E."/>
        </authorList>
    </citation>
    <scope>NUCLEOTIDE SEQUENCE</scope>
    <source>
        <strain evidence="1">JES_112</strain>
    </source>
</reference>
<dbReference type="EMBL" id="JAPDRQ010000206">
    <property type="protein sequence ID" value="KAJ9652279.1"/>
    <property type="molecule type" value="Genomic_DNA"/>
</dbReference>
<comment type="caution">
    <text evidence="1">The sequence shown here is derived from an EMBL/GenBank/DDBJ whole genome shotgun (WGS) entry which is preliminary data.</text>
</comment>
<proteinExistence type="predicted"/>
<gene>
    <name evidence="1" type="ORF">H2198_008454</name>
</gene>
<accession>A0ACC2ZXB1</accession>
<organism evidence="1 2">
    <name type="scientific">Neophaeococcomyces mojaviensis</name>
    <dbReference type="NCBI Taxonomy" id="3383035"/>
    <lineage>
        <taxon>Eukaryota</taxon>
        <taxon>Fungi</taxon>
        <taxon>Dikarya</taxon>
        <taxon>Ascomycota</taxon>
        <taxon>Pezizomycotina</taxon>
        <taxon>Eurotiomycetes</taxon>
        <taxon>Chaetothyriomycetidae</taxon>
        <taxon>Chaetothyriales</taxon>
        <taxon>Chaetothyriales incertae sedis</taxon>
        <taxon>Neophaeococcomyces</taxon>
    </lineage>
</organism>
<keyword evidence="2" id="KW-1185">Reference proteome</keyword>
<dbReference type="Proteomes" id="UP001172386">
    <property type="component" value="Unassembled WGS sequence"/>
</dbReference>
<name>A0ACC2ZXB1_9EURO</name>
<evidence type="ECO:0000313" key="2">
    <source>
        <dbReference type="Proteomes" id="UP001172386"/>
    </source>
</evidence>
<evidence type="ECO:0000313" key="1">
    <source>
        <dbReference type="EMBL" id="KAJ9652279.1"/>
    </source>
</evidence>
<protein>
    <submittedName>
        <fullName evidence="1">Uncharacterized protein</fullName>
    </submittedName>
</protein>